<dbReference type="AlphaFoldDB" id="A0A081KAU1"/>
<organism evidence="3 4">
    <name type="scientific">Endozoicomonas elysicola</name>
    <dbReference type="NCBI Taxonomy" id="305900"/>
    <lineage>
        <taxon>Bacteria</taxon>
        <taxon>Pseudomonadati</taxon>
        <taxon>Pseudomonadota</taxon>
        <taxon>Gammaproteobacteria</taxon>
        <taxon>Oceanospirillales</taxon>
        <taxon>Endozoicomonadaceae</taxon>
        <taxon>Endozoicomonas</taxon>
    </lineage>
</organism>
<proteinExistence type="predicted"/>
<sequence length="164" mass="19095">MRYKLAGILSFSIAFCAQADTLSKSALERCINLKEEIKESNEYLERLDASIDEKEREFEEIYSSLNWAETNVNSAIATCENYDQACGRANLLIDEYNAMVRKKNQIASRHEYYIERQHREVNIVNEANDQFNQACTGQSFYQKDLNALCSDVFDWNWVFCKANK</sequence>
<evidence type="ECO:0000313" key="4">
    <source>
        <dbReference type="Proteomes" id="UP000027997"/>
    </source>
</evidence>
<evidence type="ECO:0000256" key="2">
    <source>
        <dbReference type="SAM" id="SignalP"/>
    </source>
</evidence>
<feature type="chain" id="PRO_5001758742" description="Lysozyme inhibitor LprI N-terminal domain-containing protein" evidence="2">
    <location>
        <begin position="20"/>
        <end position="164"/>
    </location>
</feature>
<keyword evidence="1" id="KW-0175">Coiled coil</keyword>
<evidence type="ECO:0008006" key="5">
    <source>
        <dbReference type="Google" id="ProtNLM"/>
    </source>
</evidence>
<keyword evidence="2" id="KW-0732">Signal</keyword>
<evidence type="ECO:0000313" key="3">
    <source>
        <dbReference type="EMBL" id="KEI71267.1"/>
    </source>
</evidence>
<dbReference type="RefSeq" id="WP_020582839.1">
    <property type="nucleotide sequence ID" value="NZ_JOJP01000001.1"/>
</dbReference>
<evidence type="ECO:0000256" key="1">
    <source>
        <dbReference type="SAM" id="Coils"/>
    </source>
</evidence>
<gene>
    <name evidence="3" type="ORF">GV64_11395</name>
</gene>
<feature type="coiled-coil region" evidence="1">
    <location>
        <begin position="30"/>
        <end position="64"/>
    </location>
</feature>
<accession>A0A081KAU1</accession>
<dbReference type="Proteomes" id="UP000027997">
    <property type="component" value="Unassembled WGS sequence"/>
</dbReference>
<feature type="signal peptide" evidence="2">
    <location>
        <begin position="1"/>
        <end position="19"/>
    </location>
</feature>
<protein>
    <recommendedName>
        <fullName evidence="5">Lysozyme inhibitor LprI N-terminal domain-containing protein</fullName>
    </recommendedName>
</protein>
<comment type="caution">
    <text evidence="3">The sequence shown here is derived from an EMBL/GenBank/DDBJ whole genome shotgun (WGS) entry which is preliminary data.</text>
</comment>
<dbReference type="EMBL" id="JOJP01000001">
    <property type="protein sequence ID" value="KEI71267.1"/>
    <property type="molecule type" value="Genomic_DNA"/>
</dbReference>
<name>A0A081KAU1_9GAMM</name>
<keyword evidence="4" id="KW-1185">Reference proteome</keyword>
<reference evidence="3 4" key="1">
    <citation type="submission" date="2014-06" db="EMBL/GenBank/DDBJ databases">
        <title>Whole Genome Sequences of Three Symbiotic Endozoicomonas Bacteria.</title>
        <authorList>
            <person name="Neave M.J."/>
            <person name="Apprill A."/>
            <person name="Voolstra C.R."/>
        </authorList>
    </citation>
    <scope>NUCLEOTIDE SEQUENCE [LARGE SCALE GENOMIC DNA]</scope>
    <source>
        <strain evidence="3 4">DSM 22380</strain>
    </source>
</reference>